<evidence type="ECO:0000256" key="7">
    <source>
        <dbReference type="ARBA" id="ARBA00047899"/>
    </source>
</evidence>
<protein>
    <recommendedName>
        <fullName evidence="1">non-specific serine/threonine protein kinase</fullName>
        <ecNumber evidence="1">2.7.11.1</ecNumber>
    </recommendedName>
</protein>
<dbReference type="CDD" id="cd14003">
    <property type="entry name" value="STKc_AMPK-like"/>
    <property type="match status" value="1"/>
</dbReference>
<evidence type="ECO:0000313" key="12">
    <source>
        <dbReference type="EMBL" id="ORY50156.1"/>
    </source>
</evidence>
<evidence type="ECO:0000256" key="8">
    <source>
        <dbReference type="ARBA" id="ARBA00048679"/>
    </source>
</evidence>
<dbReference type="EMBL" id="MCOG01000098">
    <property type="protein sequence ID" value="ORY50156.1"/>
    <property type="molecule type" value="Genomic_DNA"/>
</dbReference>
<dbReference type="PANTHER" id="PTHR24346:SF30">
    <property type="entry name" value="MATERNAL EMBRYONIC LEUCINE ZIPPER KINASE"/>
    <property type="match status" value="1"/>
</dbReference>
<dbReference type="Pfam" id="PF02149">
    <property type="entry name" value="KA1"/>
    <property type="match status" value="1"/>
</dbReference>
<gene>
    <name evidence="12" type="ORF">LY90DRAFT_383871</name>
</gene>
<reference evidence="12 13" key="1">
    <citation type="submission" date="2016-08" db="EMBL/GenBank/DDBJ databases">
        <title>A Parts List for Fungal Cellulosomes Revealed by Comparative Genomics.</title>
        <authorList>
            <consortium name="DOE Joint Genome Institute"/>
            <person name="Haitjema C.H."/>
            <person name="Gilmore S.P."/>
            <person name="Henske J.K."/>
            <person name="Solomon K.V."/>
            <person name="De Groot R."/>
            <person name="Kuo A."/>
            <person name="Mondo S.J."/>
            <person name="Salamov A.A."/>
            <person name="Labutti K."/>
            <person name="Zhao Z."/>
            <person name="Chiniquy J."/>
            <person name="Barry K."/>
            <person name="Brewer H.M."/>
            <person name="Purvine S.O."/>
            <person name="Wright A.T."/>
            <person name="Boxma B."/>
            <person name="Van Alen T."/>
            <person name="Hackstein J.H."/>
            <person name="Baker S.E."/>
            <person name="Grigoriev I.V."/>
            <person name="O'Malley M.A."/>
        </authorList>
    </citation>
    <scope>NUCLEOTIDE SEQUENCE [LARGE SCALE GENOMIC DNA]</scope>
    <source>
        <strain evidence="12 13">G1</strain>
    </source>
</reference>
<dbReference type="SMART" id="SM00220">
    <property type="entry name" value="S_TKc"/>
    <property type="match status" value="1"/>
</dbReference>
<keyword evidence="3" id="KW-0808">Transferase</keyword>
<dbReference type="Pfam" id="PF00069">
    <property type="entry name" value="Pkinase"/>
    <property type="match status" value="1"/>
</dbReference>
<proteinExistence type="predicted"/>
<comment type="caution">
    <text evidence="12">The sequence shown here is derived from an EMBL/GenBank/DDBJ whole genome shotgun (WGS) entry which is preliminary data.</text>
</comment>
<comment type="catalytic activity">
    <reaction evidence="8">
        <text>L-seryl-[protein] + ATP = O-phospho-L-seryl-[protein] + ADP + H(+)</text>
        <dbReference type="Rhea" id="RHEA:17989"/>
        <dbReference type="Rhea" id="RHEA-COMP:9863"/>
        <dbReference type="Rhea" id="RHEA-COMP:11604"/>
        <dbReference type="ChEBI" id="CHEBI:15378"/>
        <dbReference type="ChEBI" id="CHEBI:29999"/>
        <dbReference type="ChEBI" id="CHEBI:30616"/>
        <dbReference type="ChEBI" id="CHEBI:83421"/>
        <dbReference type="ChEBI" id="CHEBI:456216"/>
        <dbReference type="EC" id="2.7.11.1"/>
    </reaction>
</comment>
<dbReference type="InterPro" id="IPR011009">
    <property type="entry name" value="Kinase-like_dom_sf"/>
</dbReference>
<evidence type="ECO:0000256" key="5">
    <source>
        <dbReference type="ARBA" id="ARBA00022777"/>
    </source>
</evidence>
<dbReference type="Gene3D" id="1.10.510.10">
    <property type="entry name" value="Transferase(Phosphotransferase) domain 1"/>
    <property type="match status" value="1"/>
</dbReference>
<dbReference type="Proteomes" id="UP000193920">
    <property type="component" value="Unassembled WGS sequence"/>
</dbReference>
<dbReference type="PANTHER" id="PTHR24346">
    <property type="entry name" value="MAP/MICROTUBULE AFFINITY-REGULATING KINASE"/>
    <property type="match status" value="1"/>
</dbReference>
<dbReference type="Gene3D" id="3.30.310.80">
    <property type="entry name" value="Kinase associated domain 1, KA1"/>
    <property type="match status" value="1"/>
</dbReference>
<feature type="region of interest" description="Disordered" evidence="9">
    <location>
        <begin position="936"/>
        <end position="977"/>
    </location>
</feature>
<accession>A0A1Y2CTD4</accession>
<keyword evidence="6" id="KW-0067">ATP-binding</keyword>
<keyword evidence="2" id="KW-0723">Serine/threonine-protein kinase</keyword>
<keyword evidence="4" id="KW-0547">Nucleotide-binding</keyword>
<evidence type="ECO:0000256" key="4">
    <source>
        <dbReference type="ARBA" id="ARBA00022741"/>
    </source>
</evidence>
<dbReference type="GO" id="GO:0004674">
    <property type="term" value="F:protein serine/threonine kinase activity"/>
    <property type="evidence" value="ECO:0007669"/>
    <property type="project" value="UniProtKB-KW"/>
</dbReference>
<dbReference type="FunFam" id="1.10.510.10:FF:000571">
    <property type="entry name" value="Maternal embryonic leucine zipper kinase"/>
    <property type="match status" value="1"/>
</dbReference>
<dbReference type="SUPFAM" id="SSF56112">
    <property type="entry name" value="Protein kinase-like (PK-like)"/>
    <property type="match status" value="2"/>
</dbReference>
<dbReference type="GO" id="GO:0005524">
    <property type="term" value="F:ATP binding"/>
    <property type="evidence" value="ECO:0007669"/>
    <property type="project" value="UniProtKB-KW"/>
</dbReference>
<dbReference type="Gene3D" id="3.30.200.20">
    <property type="entry name" value="Phosphorylase Kinase, domain 1"/>
    <property type="match status" value="1"/>
</dbReference>
<dbReference type="GO" id="GO:0106310">
    <property type="term" value="F:protein serine kinase activity"/>
    <property type="evidence" value="ECO:0007669"/>
    <property type="project" value="RHEA"/>
</dbReference>
<feature type="compositionally biased region" description="Low complexity" evidence="9">
    <location>
        <begin position="208"/>
        <end position="220"/>
    </location>
</feature>
<dbReference type="STRING" id="1754190.A0A1Y2CTD4"/>
<dbReference type="SUPFAM" id="SSF103243">
    <property type="entry name" value="KA1-like"/>
    <property type="match status" value="1"/>
</dbReference>
<feature type="region of interest" description="Disordered" evidence="9">
    <location>
        <begin position="203"/>
        <end position="283"/>
    </location>
</feature>
<evidence type="ECO:0000256" key="9">
    <source>
        <dbReference type="SAM" id="MobiDB-lite"/>
    </source>
</evidence>
<dbReference type="EC" id="2.7.11.1" evidence="1"/>
<dbReference type="InterPro" id="IPR008271">
    <property type="entry name" value="Ser/Thr_kinase_AS"/>
</dbReference>
<dbReference type="AlphaFoldDB" id="A0A1Y2CTD4"/>
<sequence>MLSKRKTIGEYTIGRTIGQGAFSKVKIGYNKITKEEVAIKIINKRQLEEKNKKTEETKEIYRKRREHEEYKKKKAIEHAVHRHSAPKIECDPNVEIDYNKKNEIDGRYCKIPSFKGVDNNNNNNNNNTKGVPTNNNNINGINATTNSTSDAHTNSDSIIKNTVNKDSNIFSEQSSESSTFSSTIEPCEIRKCTYNHSTILEEEEELSNENSNTNINNNSEQKISEKKESITTSTDDKHNLSREKNSTNNILGNNELKEEPQEIKESQDKRMKEDSEFSKKLEESSKFNPILHANDRKFSVDSSSRAIHISNNLITSEKERKFSLDSNQQNHVINDTEDVCTPLKNLNDSSNSEKSSSSNSNDDNIFLKDHSLIPLPSYYEQLQNEVQLMMRLDHPNIIKIYQVIESEDETLIVMEYAPGGELIDYILTKKHLNETEARKFFRQIISAIDHCHMANVVHRDLKLENLLLSKDKNILITDFGLGRTFDGSTKDYMTTFCGTPNYAAIELISGIPYIGVKSDIWALGVILYVMMTGKPPFDGKSINALYKRIKKIDYKIPSYFSKDLAKLLAKIFVKDPEKRASINDLRDDPWVNYEEVEKPIRIFPINAQEMEQIVSGITKGNGYVSYIFREQSTSPKRKESNLNLAISQNSINDCQLLSNERRKSNVVDEIIKRKMNNSSSKSPLSPESLKSPFRNMTGCEIPNMDVWGGVLVDSTLSQKIHNKKYSSLMESGNKGLGDNMKNNENYHSVSDIAHSSNKTARNRHFLRLNTNVGYSQNVINTASVDERPSINPRYYSIVNISERNKSNNSSEDSINSSCDKIDGVTPLMSYSKSVSQITDELLYRNNSGTRLNNKSGLEKVKVESKQNKEIRRSSSFGFTSFLNKKKNNNSTIVNVTPSIEGNSGNAGPISPLNPNHPSSLNITHKRSNSAFSIPIVTKPINQNNKPKPNKPSPIKTESKKISKSINISPTSSKISSPSEILTDSFDFIGDSNSPEDDAIPNYHEIEMWHLIHKPSKTIRSTRLNFNKSTATSKPAFSLFQNLCWALYEMKNVYENRFYFARNSDYYLFECNLLNEDFNNVDVKFEVEVCKVWLLKIYALRFKRITGDPFLYEKLYSELISLLRADEDINKENSLKEGKIPISNDVAN</sequence>
<dbReference type="PROSITE" id="PS50011">
    <property type="entry name" value="PROTEIN_KINASE_DOM"/>
    <property type="match status" value="1"/>
</dbReference>
<evidence type="ECO:0000256" key="3">
    <source>
        <dbReference type="ARBA" id="ARBA00022679"/>
    </source>
</evidence>
<dbReference type="GO" id="GO:0035556">
    <property type="term" value="P:intracellular signal transduction"/>
    <property type="evidence" value="ECO:0007669"/>
    <property type="project" value="TreeGrafter"/>
</dbReference>
<keyword evidence="5 12" id="KW-0418">Kinase</keyword>
<dbReference type="InterPro" id="IPR000719">
    <property type="entry name" value="Prot_kinase_dom"/>
</dbReference>
<evidence type="ECO:0000313" key="13">
    <source>
        <dbReference type="Proteomes" id="UP000193920"/>
    </source>
</evidence>
<feature type="compositionally biased region" description="Low complexity" evidence="9">
    <location>
        <begin position="963"/>
        <end position="977"/>
    </location>
</feature>
<evidence type="ECO:0000256" key="6">
    <source>
        <dbReference type="ARBA" id="ARBA00022840"/>
    </source>
</evidence>
<organism evidence="12 13">
    <name type="scientific">Neocallimastix californiae</name>
    <dbReference type="NCBI Taxonomy" id="1754190"/>
    <lineage>
        <taxon>Eukaryota</taxon>
        <taxon>Fungi</taxon>
        <taxon>Fungi incertae sedis</taxon>
        <taxon>Chytridiomycota</taxon>
        <taxon>Chytridiomycota incertae sedis</taxon>
        <taxon>Neocallimastigomycetes</taxon>
        <taxon>Neocallimastigales</taxon>
        <taxon>Neocallimastigaceae</taxon>
        <taxon>Neocallimastix</taxon>
    </lineage>
</organism>
<dbReference type="PROSITE" id="PS50032">
    <property type="entry name" value="KA1"/>
    <property type="match status" value="1"/>
</dbReference>
<feature type="compositionally biased region" description="Low complexity" evidence="9">
    <location>
        <begin position="343"/>
        <end position="363"/>
    </location>
</feature>
<evidence type="ECO:0000256" key="2">
    <source>
        <dbReference type="ARBA" id="ARBA00022527"/>
    </source>
</evidence>
<evidence type="ECO:0000259" key="11">
    <source>
        <dbReference type="PROSITE" id="PS50032"/>
    </source>
</evidence>
<dbReference type="GO" id="GO:0005737">
    <property type="term" value="C:cytoplasm"/>
    <property type="evidence" value="ECO:0007669"/>
    <property type="project" value="TreeGrafter"/>
</dbReference>
<comment type="catalytic activity">
    <reaction evidence="7">
        <text>L-threonyl-[protein] + ATP = O-phospho-L-threonyl-[protein] + ADP + H(+)</text>
        <dbReference type="Rhea" id="RHEA:46608"/>
        <dbReference type="Rhea" id="RHEA-COMP:11060"/>
        <dbReference type="Rhea" id="RHEA-COMP:11605"/>
        <dbReference type="ChEBI" id="CHEBI:15378"/>
        <dbReference type="ChEBI" id="CHEBI:30013"/>
        <dbReference type="ChEBI" id="CHEBI:30616"/>
        <dbReference type="ChEBI" id="CHEBI:61977"/>
        <dbReference type="ChEBI" id="CHEBI:456216"/>
        <dbReference type="EC" id="2.7.11.1"/>
    </reaction>
</comment>
<feature type="compositionally biased region" description="Basic and acidic residues" evidence="9">
    <location>
        <begin position="255"/>
        <end position="283"/>
    </location>
</feature>
<dbReference type="InterPro" id="IPR001772">
    <property type="entry name" value="KA1_dom"/>
</dbReference>
<keyword evidence="13" id="KW-1185">Reference proteome</keyword>
<dbReference type="OrthoDB" id="193931at2759"/>
<dbReference type="PROSITE" id="PS00108">
    <property type="entry name" value="PROTEIN_KINASE_ST"/>
    <property type="match status" value="1"/>
</dbReference>
<dbReference type="InterPro" id="IPR028375">
    <property type="entry name" value="KA1/Ssp2_C"/>
</dbReference>
<evidence type="ECO:0000256" key="1">
    <source>
        <dbReference type="ARBA" id="ARBA00012513"/>
    </source>
</evidence>
<name>A0A1Y2CTD4_9FUNG</name>
<evidence type="ECO:0000259" key="10">
    <source>
        <dbReference type="PROSITE" id="PS50011"/>
    </source>
</evidence>
<feature type="compositionally biased region" description="Basic and acidic residues" evidence="9">
    <location>
        <begin position="222"/>
        <end position="245"/>
    </location>
</feature>
<feature type="domain" description="Protein kinase" evidence="10">
    <location>
        <begin position="340"/>
        <end position="591"/>
    </location>
</feature>
<feature type="region of interest" description="Disordered" evidence="9">
    <location>
        <begin position="336"/>
        <end position="363"/>
    </location>
</feature>
<feature type="domain" description="KA1" evidence="11">
    <location>
        <begin position="1075"/>
        <end position="1124"/>
    </location>
</feature>